<sequence length="210" mass="22925">MGEMSMNKAIHAAFRRDLQRFVDAFERFPAGDRRRAAQLATAWANFDAQLTNHHEGEHEIAWPALQSVGVGPDVLTQMDAEHDTMAAALTAARSALATLSRTASAEDAAAALTAMRELQRVTVLHLDHEEAEIEPLYLENKDSDAMKAMGRQFAKVSPAQGGTFFAWVTDGAGPEELTAVTSTVPKPVFTVITGLFGRTYRKTVAPVWRS</sequence>
<comment type="caution">
    <text evidence="2">The sequence shown here is derived from an EMBL/GenBank/DDBJ whole genome shotgun (WGS) entry which is preliminary data.</text>
</comment>
<dbReference type="OrthoDB" id="5197650at2"/>
<protein>
    <submittedName>
        <fullName evidence="2">Hemerythrin domain-containing protein</fullName>
    </submittedName>
</protein>
<evidence type="ECO:0000313" key="3">
    <source>
        <dbReference type="Proteomes" id="UP000295172"/>
    </source>
</evidence>
<dbReference type="Gene3D" id="1.20.120.520">
    <property type="entry name" value="nmb1532 protein domain like"/>
    <property type="match status" value="1"/>
</dbReference>
<dbReference type="RefSeq" id="WP_132316040.1">
    <property type="nucleotide sequence ID" value="NZ_SMKR01000008.1"/>
</dbReference>
<evidence type="ECO:0000313" key="2">
    <source>
        <dbReference type="EMBL" id="TDD29787.1"/>
    </source>
</evidence>
<evidence type="ECO:0000259" key="1">
    <source>
        <dbReference type="Pfam" id="PF01814"/>
    </source>
</evidence>
<reference evidence="2 3" key="1">
    <citation type="submission" date="2019-02" db="EMBL/GenBank/DDBJ databases">
        <title>Draft genome sequences of novel Actinobacteria.</title>
        <authorList>
            <person name="Sahin N."/>
            <person name="Ay H."/>
            <person name="Saygin H."/>
        </authorList>
    </citation>
    <scope>NUCLEOTIDE SEQUENCE [LARGE SCALE GENOMIC DNA]</scope>
    <source>
        <strain evidence="2 3">16K104</strain>
    </source>
</reference>
<feature type="domain" description="Hemerythrin-like" evidence="1">
    <location>
        <begin position="9"/>
        <end position="136"/>
    </location>
</feature>
<dbReference type="CDD" id="cd12108">
    <property type="entry name" value="Hr-like"/>
    <property type="match status" value="1"/>
</dbReference>
<dbReference type="EMBL" id="SMKR01000008">
    <property type="protein sequence ID" value="TDD29787.1"/>
    <property type="molecule type" value="Genomic_DNA"/>
</dbReference>
<dbReference type="InterPro" id="IPR012312">
    <property type="entry name" value="Hemerythrin-like"/>
</dbReference>
<dbReference type="Pfam" id="PF01814">
    <property type="entry name" value="Hemerythrin"/>
    <property type="match status" value="1"/>
</dbReference>
<gene>
    <name evidence="2" type="ORF">E1218_03205</name>
</gene>
<keyword evidence="3" id="KW-1185">Reference proteome</keyword>
<dbReference type="AlphaFoldDB" id="A0A4V2YH57"/>
<dbReference type="Proteomes" id="UP000295172">
    <property type="component" value="Unassembled WGS sequence"/>
</dbReference>
<name>A0A4V2YH57_9ACTN</name>
<organism evidence="2 3">
    <name type="scientific">Kribbella turkmenica</name>
    <dbReference type="NCBI Taxonomy" id="2530375"/>
    <lineage>
        <taxon>Bacteria</taxon>
        <taxon>Bacillati</taxon>
        <taxon>Actinomycetota</taxon>
        <taxon>Actinomycetes</taxon>
        <taxon>Propionibacteriales</taxon>
        <taxon>Kribbellaceae</taxon>
        <taxon>Kribbella</taxon>
    </lineage>
</organism>
<accession>A0A4V2YH57</accession>
<proteinExistence type="predicted"/>